<dbReference type="InterPro" id="IPR013954">
    <property type="entry name" value="PNK3P"/>
</dbReference>
<dbReference type="Proteomes" id="UP000308768">
    <property type="component" value="Unassembled WGS sequence"/>
</dbReference>
<dbReference type="InterPro" id="IPR023214">
    <property type="entry name" value="HAD_sf"/>
</dbReference>
<feature type="non-terminal residue" evidence="2">
    <location>
        <position position="594"/>
    </location>
</feature>
<dbReference type="Pfam" id="PF09637">
    <property type="entry name" value="Med18"/>
    <property type="match status" value="1"/>
</dbReference>
<keyword evidence="3" id="KW-1185">Reference proteome</keyword>
<dbReference type="GO" id="GO:0016592">
    <property type="term" value="C:mediator complex"/>
    <property type="evidence" value="ECO:0007669"/>
    <property type="project" value="InterPro"/>
</dbReference>
<dbReference type="GO" id="GO:0003690">
    <property type="term" value="F:double-stranded DNA binding"/>
    <property type="evidence" value="ECO:0007669"/>
    <property type="project" value="TreeGrafter"/>
</dbReference>
<dbReference type="OrthoDB" id="19045at2759"/>
<dbReference type="Gene3D" id="3.40.50.1000">
    <property type="entry name" value="HAD superfamily/HAD-like"/>
    <property type="match status" value="1"/>
</dbReference>
<dbReference type="AlphaFoldDB" id="A0A4U0VKQ0"/>
<name>A0A4U0VKQ0_9PEZI</name>
<dbReference type="Gene3D" id="3.40.50.300">
    <property type="entry name" value="P-loop containing nucleotide triphosphate hydrolases"/>
    <property type="match status" value="1"/>
</dbReference>
<comment type="caution">
    <text evidence="2">The sequence shown here is derived from an EMBL/GenBank/DDBJ whole genome shotgun (WGS) entry which is preliminary data.</text>
</comment>
<dbReference type="SUPFAM" id="SSF56784">
    <property type="entry name" value="HAD-like"/>
    <property type="match status" value="1"/>
</dbReference>
<dbReference type="Pfam" id="PF13671">
    <property type="entry name" value="AAA_33"/>
    <property type="match status" value="1"/>
</dbReference>
<sequence length="594" mass="66423">MQPQRVLELHVVYAPSRSRTDRNAPVKGGTQDIAQKKKSTQAAGDVFYQQLVRDVREQEFGRVSSFAFELESKSGETVTEPGLSDSQPSQIPWTLQFYDVPEPGKRTVVSRAYSITEITGGDAHRYVTKYMLEGQRLVYKNVVVLLHQILRFPTEHDTDEAMNTQLPTYTSLRPLDEAESYVLQASVRILDGSKPENLATGTEELLAFKELMKGAVDLSVVDRLSLDTRDSTLISPASGKKFGRDALDWKWWHSSVPGTIKSLARDGHLIVVMSSQGGISLRGDSKTLKMDQKRLSDFKGKVAAVLAQLDIPITVYAATGKDQYRKPRTGVWQQLIKDYEVESADSVDLENSVFVGDAAGRPGSMNNGAAKDHSCSDRLANCKGQNDQQLIRRRDFASNVGIDFKTPEEFFLGEQPKPFVRLFDPAKYLDKATTRLTDAAPLTFARSNPLDLVLFCGSPGAGKSTLYWQHLKPLGYERVNQDILKTRDRCMKNAIELISNGSPVVVDNTNADPDTRSQWINLAKRLDVPIRCILFTASPRLCEHNDTVRALNVTLMNPEKRTLLPKIAFAGFLSRYREPTLQEGFQDITKVDFK</sequence>
<accession>A0A4U0VKQ0</accession>
<dbReference type="Pfam" id="PF08645">
    <property type="entry name" value="PNK3P"/>
    <property type="match status" value="1"/>
</dbReference>
<dbReference type="InterPro" id="IPR036412">
    <property type="entry name" value="HAD-like_sf"/>
</dbReference>
<reference evidence="2 3" key="1">
    <citation type="submission" date="2017-03" db="EMBL/GenBank/DDBJ databases">
        <title>Genomes of endolithic fungi from Antarctica.</title>
        <authorList>
            <person name="Coleine C."/>
            <person name="Masonjones S."/>
            <person name="Stajich J.E."/>
        </authorList>
    </citation>
    <scope>NUCLEOTIDE SEQUENCE [LARGE SCALE GENOMIC DNA]</scope>
    <source>
        <strain evidence="2 3">CCFEE 5187</strain>
    </source>
</reference>
<dbReference type="GO" id="GO:0046404">
    <property type="term" value="F:ATP-dependent polydeoxyribonucleotide 5'-hydroxyl-kinase activity"/>
    <property type="evidence" value="ECO:0007669"/>
    <property type="project" value="TreeGrafter"/>
</dbReference>
<organism evidence="2 3">
    <name type="scientific">Cryomyces minteri</name>
    <dbReference type="NCBI Taxonomy" id="331657"/>
    <lineage>
        <taxon>Eukaryota</taxon>
        <taxon>Fungi</taxon>
        <taxon>Dikarya</taxon>
        <taxon>Ascomycota</taxon>
        <taxon>Pezizomycotina</taxon>
        <taxon>Dothideomycetes</taxon>
        <taxon>Dothideomycetes incertae sedis</taxon>
        <taxon>Cryomyces</taxon>
    </lineage>
</organism>
<dbReference type="GO" id="GO:0006281">
    <property type="term" value="P:DNA repair"/>
    <property type="evidence" value="ECO:0007669"/>
    <property type="project" value="TreeGrafter"/>
</dbReference>
<dbReference type="InterPro" id="IPR027417">
    <property type="entry name" value="P-loop_NTPase"/>
</dbReference>
<comment type="similarity">
    <text evidence="1">Belongs to the Mediator complex subunit 18 family.</text>
</comment>
<dbReference type="STRING" id="331657.A0A4U0VKQ0"/>
<keyword evidence="1" id="KW-0805">Transcription regulation</keyword>
<comment type="subunit">
    <text evidence="1">Component of the Mediator complex.</text>
</comment>
<evidence type="ECO:0000256" key="1">
    <source>
        <dbReference type="RuleBase" id="RU364150"/>
    </source>
</evidence>
<dbReference type="GO" id="GO:0003712">
    <property type="term" value="F:transcription coregulator activity"/>
    <property type="evidence" value="ECO:0007669"/>
    <property type="project" value="InterPro"/>
</dbReference>
<dbReference type="InterPro" id="IPR019095">
    <property type="entry name" value="Mediator_Med18"/>
</dbReference>
<dbReference type="InterPro" id="IPR006549">
    <property type="entry name" value="HAD-SF_hydro_IIIA"/>
</dbReference>
<proteinExistence type="inferred from homology"/>
<keyword evidence="1" id="KW-0539">Nucleus</keyword>
<dbReference type="EMBL" id="NAJN01002719">
    <property type="protein sequence ID" value="TKA49887.1"/>
    <property type="molecule type" value="Genomic_DNA"/>
</dbReference>
<protein>
    <recommendedName>
        <fullName evidence="1">Mediator of RNA polymerase II transcription subunit 18</fullName>
    </recommendedName>
    <alternativeName>
        <fullName evidence="1">Mediator complex subunit 18</fullName>
    </alternativeName>
</protein>
<keyword evidence="1" id="KW-0010">Activator</keyword>
<dbReference type="NCBIfam" id="TIGR01664">
    <property type="entry name" value="DNA-3'-Pase"/>
    <property type="match status" value="1"/>
</dbReference>
<comment type="subcellular location">
    <subcellularLocation>
        <location evidence="1">Nucleus</location>
    </subcellularLocation>
</comment>
<dbReference type="PANTHER" id="PTHR12083">
    <property type="entry name" value="BIFUNCTIONAL POLYNUCLEOTIDE PHOSPHATASE/KINASE"/>
    <property type="match status" value="1"/>
</dbReference>
<dbReference type="PANTHER" id="PTHR12083:SF9">
    <property type="entry name" value="BIFUNCTIONAL POLYNUCLEOTIDE PHOSPHATASE_KINASE"/>
    <property type="match status" value="1"/>
</dbReference>
<keyword evidence="1" id="KW-0804">Transcription</keyword>
<dbReference type="SUPFAM" id="SSF52540">
    <property type="entry name" value="P-loop containing nucleoside triphosphate hydrolases"/>
    <property type="match status" value="1"/>
</dbReference>
<evidence type="ECO:0000313" key="2">
    <source>
        <dbReference type="EMBL" id="TKA49887.1"/>
    </source>
</evidence>
<dbReference type="GO" id="GO:0006357">
    <property type="term" value="P:regulation of transcription by RNA polymerase II"/>
    <property type="evidence" value="ECO:0007669"/>
    <property type="project" value="InterPro"/>
</dbReference>
<comment type="function">
    <text evidence="1">Component of the Mediator complex, a coactivator involved in the regulated transcription of nearly all RNA polymerase II-dependent genes. Mediator functions as a bridge to convey information from gene-specific regulatory proteins to the basal RNA polymerase II transcription machinery. Mediator is recruited to promoters by direct interactions with regulatory proteins and serves as a scaffold for the assembly of a functional preinitiation complex with RNA polymerase II and the general transcription factors.</text>
</comment>
<dbReference type="GO" id="GO:0046403">
    <property type="term" value="F:polynucleotide 3'-phosphatase activity"/>
    <property type="evidence" value="ECO:0007669"/>
    <property type="project" value="TreeGrafter"/>
</dbReference>
<dbReference type="InterPro" id="IPR006551">
    <property type="entry name" value="Polynucleotide_phosphatase"/>
</dbReference>
<dbReference type="NCBIfam" id="TIGR01662">
    <property type="entry name" value="HAD-SF-IIIA"/>
    <property type="match status" value="1"/>
</dbReference>
<evidence type="ECO:0000313" key="3">
    <source>
        <dbReference type="Proteomes" id="UP000308768"/>
    </source>
</evidence>
<dbReference type="Gene3D" id="2.40.320.10">
    <property type="entry name" value="Hypothetical Protein Pfu-838710-001"/>
    <property type="match status" value="1"/>
</dbReference>
<gene>
    <name evidence="1" type="primary">MED18</name>
    <name evidence="2" type="ORF">B0A49_11299</name>
</gene>